<protein>
    <submittedName>
        <fullName evidence="1">Uncharacterized protein</fullName>
    </submittedName>
</protein>
<gene>
    <name evidence="1" type="ORF">BTN49_2616</name>
</gene>
<dbReference type="AlphaFoldDB" id="A0A2A5T0V3"/>
<proteinExistence type="predicted"/>
<organism evidence="1 2">
    <name type="scientific">Candidatus Enterovibrio escicola</name>
    <dbReference type="NCBI Taxonomy" id="1927127"/>
    <lineage>
        <taxon>Bacteria</taxon>
        <taxon>Pseudomonadati</taxon>
        <taxon>Pseudomonadota</taxon>
        <taxon>Gammaproteobacteria</taxon>
        <taxon>Vibrionales</taxon>
        <taxon>Vibrionaceae</taxon>
        <taxon>Enterovibrio</taxon>
    </lineage>
</organism>
<comment type="caution">
    <text evidence="1">The sequence shown here is derived from an EMBL/GenBank/DDBJ whole genome shotgun (WGS) entry which is preliminary data.</text>
</comment>
<sequence length="53" mass="6127">MACKLMRTVEVNWCNLQGFKFLVDIIKGVKFRDGIHKTNVNHQDTVLEAVHKT</sequence>
<accession>A0A2A5T0V3</accession>
<dbReference type="Proteomes" id="UP000219020">
    <property type="component" value="Unassembled WGS sequence"/>
</dbReference>
<keyword evidence="2" id="KW-1185">Reference proteome</keyword>
<reference evidence="2" key="1">
    <citation type="submission" date="2017-04" db="EMBL/GenBank/DDBJ databases">
        <title>Genome evolution of the luminous symbionts of deep sea anglerfish.</title>
        <authorList>
            <person name="Hendry T.A."/>
        </authorList>
    </citation>
    <scope>NUCLEOTIDE SEQUENCE [LARGE SCALE GENOMIC DNA]</scope>
</reference>
<evidence type="ECO:0000313" key="1">
    <source>
        <dbReference type="EMBL" id="PCS21795.1"/>
    </source>
</evidence>
<dbReference type="EMBL" id="NBYY01000030">
    <property type="protein sequence ID" value="PCS21795.1"/>
    <property type="molecule type" value="Genomic_DNA"/>
</dbReference>
<evidence type="ECO:0000313" key="2">
    <source>
        <dbReference type="Proteomes" id="UP000219020"/>
    </source>
</evidence>
<name>A0A2A5T0V3_9GAMM</name>